<dbReference type="OrthoDB" id="1495176at2"/>
<protein>
    <submittedName>
        <fullName evidence="1">Uncharacterized protein</fullName>
    </submittedName>
</protein>
<dbReference type="KEGG" id="chk:D4L85_17335"/>
<name>A0A385SNX5_9BACT</name>
<reference evidence="2" key="1">
    <citation type="submission" date="2018-09" db="EMBL/GenBank/DDBJ databases">
        <title>Chryseolinea sp. KIS68-18 isolated from soil.</title>
        <authorList>
            <person name="Weon H.-Y."/>
            <person name="Kwon S.-W."/>
            <person name="Lee S.A."/>
        </authorList>
    </citation>
    <scope>NUCLEOTIDE SEQUENCE [LARGE SCALE GENOMIC DNA]</scope>
    <source>
        <strain evidence="2">KIS68-18</strain>
    </source>
</reference>
<organism evidence="1 2">
    <name type="scientific">Chryseolinea soli</name>
    <dbReference type="NCBI Taxonomy" id="2321403"/>
    <lineage>
        <taxon>Bacteria</taxon>
        <taxon>Pseudomonadati</taxon>
        <taxon>Bacteroidota</taxon>
        <taxon>Cytophagia</taxon>
        <taxon>Cytophagales</taxon>
        <taxon>Fulvivirgaceae</taxon>
        <taxon>Chryseolinea</taxon>
    </lineage>
</organism>
<evidence type="ECO:0000313" key="2">
    <source>
        <dbReference type="Proteomes" id="UP000266183"/>
    </source>
</evidence>
<gene>
    <name evidence="1" type="ORF">D4L85_17335</name>
</gene>
<dbReference type="AlphaFoldDB" id="A0A385SNX5"/>
<evidence type="ECO:0000313" key="1">
    <source>
        <dbReference type="EMBL" id="AYB32226.1"/>
    </source>
</evidence>
<dbReference type="RefSeq" id="WP_119755485.1">
    <property type="nucleotide sequence ID" value="NZ_CP032382.1"/>
</dbReference>
<dbReference type="Proteomes" id="UP000266183">
    <property type="component" value="Chromosome"/>
</dbReference>
<sequence length="109" mass="12597">MNHRGRFQAQGVALEESESWSQMEALYYDEGKSLLDSLEAKLSKKDRLMRTLGFQQCHKCIEQASQNGGICVKEMGKPFIKSFPKSYRERVDLEVRLGIAFIIRPKERV</sequence>
<keyword evidence="2" id="KW-1185">Reference proteome</keyword>
<accession>A0A385SNX5</accession>
<dbReference type="EMBL" id="CP032382">
    <property type="protein sequence ID" value="AYB32226.1"/>
    <property type="molecule type" value="Genomic_DNA"/>
</dbReference>
<proteinExistence type="predicted"/>